<name>A0A232EV82_9HYME</name>
<sequence length="163" mass="17576">MVALGIPQKSSESISTDVEQGKPWEPQNTEVTQINEARQNNYADYSGANFNQVTRTLSLNSLQYGHEKEEKICFKITIIIIAMLFIICIILNATLSGHGSSGSNSSYSGGHSMTYSNNYWIYSANSIYGRSRSRSSSTSIHGSSSHSGRRGGGRSGGGGGRRG</sequence>
<keyword evidence="4" id="KW-1185">Reference proteome</keyword>
<feature type="region of interest" description="Disordered" evidence="1">
    <location>
        <begin position="133"/>
        <end position="163"/>
    </location>
</feature>
<feature type="transmembrane region" description="Helical" evidence="2">
    <location>
        <begin position="72"/>
        <end position="95"/>
    </location>
</feature>
<evidence type="ECO:0000256" key="2">
    <source>
        <dbReference type="SAM" id="Phobius"/>
    </source>
</evidence>
<keyword evidence="2" id="KW-0812">Transmembrane</keyword>
<evidence type="ECO:0000256" key="1">
    <source>
        <dbReference type="SAM" id="MobiDB-lite"/>
    </source>
</evidence>
<dbReference type="AlphaFoldDB" id="A0A232EV82"/>
<protein>
    <submittedName>
        <fullName evidence="3">Uncharacterized protein</fullName>
    </submittedName>
</protein>
<organism evidence="3 4">
    <name type="scientific">Trichomalopsis sarcophagae</name>
    <dbReference type="NCBI Taxonomy" id="543379"/>
    <lineage>
        <taxon>Eukaryota</taxon>
        <taxon>Metazoa</taxon>
        <taxon>Ecdysozoa</taxon>
        <taxon>Arthropoda</taxon>
        <taxon>Hexapoda</taxon>
        <taxon>Insecta</taxon>
        <taxon>Pterygota</taxon>
        <taxon>Neoptera</taxon>
        <taxon>Endopterygota</taxon>
        <taxon>Hymenoptera</taxon>
        <taxon>Apocrita</taxon>
        <taxon>Proctotrupomorpha</taxon>
        <taxon>Chalcidoidea</taxon>
        <taxon>Pteromalidae</taxon>
        <taxon>Pteromalinae</taxon>
        <taxon>Trichomalopsis</taxon>
    </lineage>
</organism>
<evidence type="ECO:0000313" key="3">
    <source>
        <dbReference type="EMBL" id="OXU22259.1"/>
    </source>
</evidence>
<gene>
    <name evidence="3" type="ORF">TSAR_016108</name>
</gene>
<dbReference type="EMBL" id="NNAY01002039">
    <property type="protein sequence ID" value="OXU22259.1"/>
    <property type="molecule type" value="Genomic_DNA"/>
</dbReference>
<keyword evidence="2" id="KW-0472">Membrane</keyword>
<evidence type="ECO:0000313" key="4">
    <source>
        <dbReference type="Proteomes" id="UP000215335"/>
    </source>
</evidence>
<feature type="compositionally biased region" description="Low complexity" evidence="1">
    <location>
        <begin position="133"/>
        <end position="146"/>
    </location>
</feature>
<feature type="compositionally biased region" description="Gly residues" evidence="1">
    <location>
        <begin position="153"/>
        <end position="163"/>
    </location>
</feature>
<reference evidence="3 4" key="1">
    <citation type="journal article" date="2017" name="Curr. Biol.">
        <title>The Evolution of Venom by Co-option of Single-Copy Genes.</title>
        <authorList>
            <person name="Martinson E.O."/>
            <person name="Mrinalini"/>
            <person name="Kelkar Y.D."/>
            <person name="Chang C.H."/>
            <person name="Werren J.H."/>
        </authorList>
    </citation>
    <scope>NUCLEOTIDE SEQUENCE [LARGE SCALE GENOMIC DNA]</scope>
    <source>
        <strain evidence="3 4">Alberta</strain>
        <tissue evidence="3">Whole body</tissue>
    </source>
</reference>
<keyword evidence="2" id="KW-1133">Transmembrane helix</keyword>
<feature type="region of interest" description="Disordered" evidence="1">
    <location>
        <begin position="1"/>
        <end position="28"/>
    </location>
</feature>
<accession>A0A232EV82</accession>
<dbReference type="Proteomes" id="UP000215335">
    <property type="component" value="Unassembled WGS sequence"/>
</dbReference>
<comment type="caution">
    <text evidence="3">The sequence shown here is derived from an EMBL/GenBank/DDBJ whole genome shotgun (WGS) entry which is preliminary data.</text>
</comment>
<proteinExistence type="predicted"/>
<feature type="compositionally biased region" description="Polar residues" evidence="1">
    <location>
        <begin position="8"/>
        <end position="18"/>
    </location>
</feature>